<sequence>MKASSPSEDLPTDPITNKSDMFHTEFKNRALPFAKPFSCKPGETILLRGDDAHSFYYIAKGTVEVSYTTKGTKITVAIIGAGSFFGEIGFFDQGFRTRDITAMGQSNIHIFNQQVMDQLRQNEPLLFASFMLFLTRDICVRFRKILEEHEPLTAFAASLTNRKRQYEKTKILPDSLLRSKPWRQVNQNVESIKSQLYDLTHTLQAVVEDDIPKQYLKQGYKVLDTLNNGLSSFSESMSNKEDKDHMWGFVFKEIFPYLMRSRFAERAYYKPKGYAGDFLMMEHIYQNTPKGDGKIGILIDGWGLQLQSMEAIRGRRILMKDQLHHLSKQRLDKNKSFSVMNLACGPCRELFDFLRECEYTERIDALCIDIDPEALQYSNQNVNTIPHNASVRYMSENLVKWALGKVSHNIGTKDLIYSAGLFDYLEPRLFCKLVDKCHEHLKPGGSLLIGNFAPHKDMLFMDHLLHWKLIYRTREELKELFKDTKFGGDVTILEEPEKVNLFVLAHKH</sequence>
<protein>
    <submittedName>
        <fullName evidence="2">Cyclic nucleotide-binding domain-containing protein</fullName>
    </submittedName>
</protein>
<keyword evidence="3" id="KW-1185">Reference proteome</keyword>
<dbReference type="PANTHER" id="PTHR24567">
    <property type="entry name" value="CRP FAMILY TRANSCRIPTIONAL REGULATORY PROTEIN"/>
    <property type="match status" value="1"/>
</dbReference>
<gene>
    <name evidence="2" type="ORF">JYU06_05195</name>
</gene>
<feature type="domain" description="Cyclic nucleotide-binding" evidence="1">
    <location>
        <begin position="37"/>
        <end position="119"/>
    </location>
</feature>
<dbReference type="PROSITE" id="PS50042">
    <property type="entry name" value="CNMP_BINDING_3"/>
    <property type="match status" value="1"/>
</dbReference>
<dbReference type="Pfam" id="PF13649">
    <property type="entry name" value="Methyltransf_25"/>
    <property type="match status" value="1"/>
</dbReference>
<evidence type="ECO:0000313" key="2">
    <source>
        <dbReference type="EMBL" id="MBN4068896.1"/>
    </source>
</evidence>
<evidence type="ECO:0000259" key="1">
    <source>
        <dbReference type="PROSITE" id="PS50042"/>
    </source>
</evidence>
<reference evidence="2 3" key="1">
    <citation type="submission" date="2021-02" db="EMBL/GenBank/DDBJ databases">
        <title>Activity-based single-cell genomes from oceanic crustal fluid captures similar information to metagenomic and metatranscriptomic surveys with orders of magnitude less sampling.</title>
        <authorList>
            <person name="D'Angelo T.S."/>
            <person name="Orcutt B.N."/>
        </authorList>
    </citation>
    <scope>NUCLEOTIDE SEQUENCE [LARGE SCALE GENOMIC DNA]</scope>
    <source>
        <strain evidence="2">AH-315-G02</strain>
    </source>
</reference>
<comment type="caution">
    <text evidence="2">The sequence shown here is derived from an EMBL/GenBank/DDBJ whole genome shotgun (WGS) entry which is preliminary data.</text>
</comment>
<dbReference type="InterPro" id="IPR014710">
    <property type="entry name" value="RmlC-like_jellyroll"/>
</dbReference>
<organism evidence="2 3">
    <name type="scientific">Desulfotalea psychrophila</name>
    <dbReference type="NCBI Taxonomy" id="84980"/>
    <lineage>
        <taxon>Bacteria</taxon>
        <taxon>Pseudomonadati</taxon>
        <taxon>Thermodesulfobacteriota</taxon>
        <taxon>Desulfobulbia</taxon>
        <taxon>Desulfobulbales</taxon>
        <taxon>Desulfocapsaceae</taxon>
        <taxon>Desulfotalea</taxon>
    </lineage>
</organism>
<dbReference type="EMBL" id="JAFITO010000075">
    <property type="protein sequence ID" value="MBN4068896.1"/>
    <property type="molecule type" value="Genomic_DNA"/>
</dbReference>
<dbReference type="Proteomes" id="UP000717534">
    <property type="component" value="Unassembled WGS sequence"/>
</dbReference>
<dbReference type="SMART" id="SM00100">
    <property type="entry name" value="cNMP"/>
    <property type="match status" value="1"/>
</dbReference>
<accession>A0ABS3AVT4</accession>
<proteinExistence type="predicted"/>
<dbReference type="Gene3D" id="3.40.50.150">
    <property type="entry name" value="Vaccinia Virus protein VP39"/>
    <property type="match status" value="1"/>
</dbReference>
<dbReference type="Pfam" id="PF00027">
    <property type="entry name" value="cNMP_binding"/>
    <property type="match status" value="1"/>
</dbReference>
<dbReference type="SUPFAM" id="SSF53335">
    <property type="entry name" value="S-adenosyl-L-methionine-dependent methyltransferases"/>
    <property type="match status" value="1"/>
</dbReference>
<evidence type="ECO:0000313" key="3">
    <source>
        <dbReference type="Proteomes" id="UP000717534"/>
    </source>
</evidence>
<name>A0ABS3AVT4_9BACT</name>
<dbReference type="InterPro" id="IPR018490">
    <property type="entry name" value="cNMP-bd_dom_sf"/>
</dbReference>
<dbReference type="InterPro" id="IPR029063">
    <property type="entry name" value="SAM-dependent_MTases_sf"/>
</dbReference>
<dbReference type="Gene3D" id="2.60.120.10">
    <property type="entry name" value="Jelly Rolls"/>
    <property type="match status" value="1"/>
</dbReference>
<dbReference type="InterPro" id="IPR041698">
    <property type="entry name" value="Methyltransf_25"/>
</dbReference>
<dbReference type="InterPro" id="IPR000595">
    <property type="entry name" value="cNMP-bd_dom"/>
</dbReference>
<dbReference type="InterPro" id="IPR050397">
    <property type="entry name" value="Env_Response_Regulators"/>
</dbReference>
<dbReference type="CDD" id="cd00038">
    <property type="entry name" value="CAP_ED"/>
    <property type="match status" value="1"/>
</dbReference>
<dbReference type="SUPFAM" id="SSF51206">
    <property type="entry name" value="cAMP-binding domain-like"/>
    <property type="match status" value="1"/>
</dbReference>
<dbReference type="PANTHER" id="PTHR24567:SF26">
    <property type="entry name" value="REGULATORY PROTEIN YEIL"/>
    <property type="match status" value="1"/>
</dbReference>
<dbReference type="CDD" id="cd02440">
    <property type="entry name" value="AdoMet_MTases"/>
    <property type="match status" value="1"/>
</dbReference>